<keyword evidence="5" id="KW-0804">Transcription</keyword>
<reference evidence="7" key="1">
    <citation type="submission" date="2020-11" db="EMBL/GenBank/DDBJ databases">
        <authorList>
            <person name="Tran Van P."/>
        </authorList>
    </citation>
    <scope>NUCLEOTIDE SEQUENCE</scope>
</reference>
<dbReference type="Gene3D" id="3.40.50.300">
    <property type="entry name" value="P-loop containing nucleotide triphosphate hydrolases"/>
    <property type="match status" value="1"/>
</dbReference>
<dbReference type="GO" id="GO:0006355">
    <property type="term" value="P:regulation of DNA-templated transcription"/>
    <property type="evidence" value="ECO:0007669"/>
    <property type="project" value="InterPro"/>
</dbReference>
<dbReference type="GO" id="GO:0005524">
    <property type="term" value="F:ATP binding"/>
    <property type="evidence" value="ECO:0007669"/>
    <property type="project" value="UniProtKB-KW"/>
</dbReference>
<dbReference type="InterPro" id="IPR001926">
    <property type="entry name" value="TrpB-like_PALP"/>
</dbReference>
<dbReference type="EMBL" id="OC914871">
    <property type="protein sequence ID" value="CAD7637068.1"/>
    <property type="molecule type" value="Genomic_DNA"/>
</dbReference>
<dbReference type="PANTHER" id="PTHR32071">
    <property type="entry name" value="TRANSCRIPTIONAL REGULATORY PROTEIN"/>
    <property type="match status" value="1"/>
</dbReference>
<evidence type="ECO:0000256" key="3">
    <source>
        <dbReference type="ARBA" id="ARBA00022840"/>
    </source>
</evidence>
<dbReference type="CDD" id="cd00009">
    <property type="entry name" value="AAA"/>
    <property type="match status" value="1"/>
</dbReference>
<dbReference type="FunFam" id="3.40.50.300:FF:000006">
    <property type="entry name" value="DNA-binding transcriptional regulator NtrC"/>
    <property type="match status" value="1"/>
</dbReference>
<gene>
    <name evidence="7" type="ORF">ONB1V03_LOCUS596</name>
</gene>
<dbReference type="Gene3D" id="1.10.10.60">
    <property type="entry name" value="Homeodomain-like"/>
    <property type="match status" value="1"/>
</dbReference>
<dbReference type="Proteomes" id="UP000728032">
    <property type="component" value="Unassembled WGS sequence"/>
</dbReference>
<dbReference type="Gene3D" id="3.40.50.1100">
    <property type="match status" value="1"/>
</dbReference>
<evidence type="ECO:0000259" key="6">
    <source>
        <dbReference type="PROSITE" id="PS50045"/>
    </source>
</evidence>
<dbReference type="PROSITE" id="PS50045">
    <property type="entry name" value="SIGMA54_INTERACT_4"/>
    <property type="match status" value="1"/>
</dbReference>
<dbReference type="PRINTS" id="PR01590">
    <property type="entry name" value="HTHFIS"/>
</dbReference>
<dbReference type="InterPro" id="IPR036052">
    <property type="entry name" value="TrpB-like_PALP_sf"/>
</dbReference>
<dbReference type="InterPro" id="IPR002078">
    <property type="entry name" value="Sigma_54_int"/>
</dbReference>
<dbReference type="InterPro" id="IPR009057">
    <property type="entry name" value="Homeodomain-like_sf"/>
</dbReference>
<dbReference type="GO" id="GO:0005634">
    <property type="term" value="C:nucleus"/>
    <property type="evidence" value="ECO:0007669"/>
    <property type="project" value="UniProtKB-SubCell"/>
</dbReference>
<dbReference type="Gene3D" id="1.10.8.60">
    <property type="match status" value="1"/>
</dbReference>
<organism evidence="7">
    <name type="scientific">Oppiella nova</name>
    <dbReference type="NCBI Taxonomy" id="334625"/>
    <lineage>
        <taxon>Eukaryota</taxon>
        <taxon>Metazoa</taxon>
        <taxon>Ecdysozoa</taxon>
        <taxon>Arthropoda</taxon>
        <taxon>Chelicerata</taxon>
        <taxon>Arachnida</taxon>
        <taxon>Acari</taxon>
        <taxon>Acariformes</taxon>
        <taxon>Sarcoptiformes</taxon>
        <taxon>Oribatida</taxon>
        <taxon>Brachypylina</taxon>
        <taxon>Oppioidea</taxon>
        <taxon>Oppiidae</taxon>
        <taxon>Oppiella</taxon>
    </lineage>
</organism>
<dbReference type="EMBL" id="CAJPVJ010000046">
    <property type="protein sequence ID" value="CAG2159534.1"/>
    <property type="molecule type" value="Genomic_DNA"/>
</dbReference>
<dbReference type="Pfam" id="PF00158">
    <property type="entry name" value="Sigma54_activat"/>
    <property type="match status" value="1"/>
</dbReference>
<dbReference type="InterPro" id="IPR025943">
    <property type="entry name" value="Sigma_54_int_dom_ATP-bd_2"/>
</dbReference>
<comment type="subcellular location">
    <subcellularLocation>
        <location evidence="1">Nucleus</location>
    </subcellularLocation>
</comment>
<dbReference type="Pfam" id="PF25601">
    <property type="entry name" value="AAA_lid_14"/>
    <property type="match status" value="1"/>
</dbReference>
<dbReference type="PROSITE" id="PS00676">
    <property type="entry name" value="SIGMA54_INTERACT_2"/>
    <property type="match status" value="1"/>
</dbReference>
<evidence type="ECO:0000256" key="5">
    <source>
        <dbReference type="ARBA" id="ARBA00023163"/>
    </source>
</evidence>
<keyword evidence="3" id="KW-0067">ATP-binding</keyword>
<dbReference type="InterPro" id="IPR058031">
    <property type="entry name" value="AAA_lid_NorR"/>
</dbReference>
<sequence length="539" mass="60822">MTMAVTKAVEEGSKAIICASTGNTSAAAAAYAARAGIKAFVLIPEGKIAMGKMAQAMMYGAITMQIRGNFDDGMRLVKEVADQAPVVRLTTTAYLLVMRAISLRIGWVIPKQLLINLLKHLNKWFMTLKQISLPVQTLKVVRSWSVIKLLVLRHSYVVVLLKTQKQLQQQFVLVILKALIMLKRSFVTQMAGAFDFVSKPINQLHLQQLLQKALHVPQLRETISDAPLEESMLIGDSQVIRKEVVANLIHLLSNRSDSPFVAINCGAISEELMESELFGHKKGCFSGATQDKQGLIQAANGGTLFLDEIAELSLAMQAKLLRALQEKKIRPLGSDTEIEVDFRIISATHQDIEAFVEQGKFRHDLFFRIHVMDIVLPPLRERDCDILILANHFLQQICTEWRISTKSFTEQAKAFLLQQHYSGNVRELRNIIEKAITMSDEDYIDIQQLQPAPHRGIHKVEQHDLMQSKALPIVMPNKAQNIPEEGLEQYLEKVEKEVLLSALNQTHWNRTLAAKKLGMTFRSLRYRLKKFGLDTDDDE</sequence>
<proteinExistence type="predicted"/>
<dbReference type="InterPro" id="IPR002197">
    <property type="entry name" value="HTH_Fis"/>
</dbReference>
<evidence type="ECO:0000256" key="2">
    <source>
        <dbReference type="ARBA" id="ARBA00022741"/>
    </source>
</evidence>
<dbReference type="SUPFAM" id="SSF46689">
    <property type="entry name" value="Homeodomain-like"/>
    <property type="match status" value="1"/>
</dbReference>
<evidence type="ECO:0000256" key="4">
    <source>
        <dbReference type="ARBA" id="ARBA00023015"/>
    </source>
</evidence>
<dbReference type="InterPro" id="IPR027417">
    <property type="entry name" value="P-loop_NTPase"/>
</dbReference>
<evidence type="ECO:0000313" key="7">
    <source>
        <dbReference type="EMBL" id="CAD7637068.1"/>
    </source>
</evidence>
<keyword evidence="2" id="KW-0547">Nucleotide-binding</keyword>
<dbReference type="GO" id="GO:0043565">
    <property type="term" value="F:sequence-specific DNA binding"/>
    <property type="evidence" value="ECO:0007669"/>
    <property type="project" value="InterPro"/>
</dbReference>
<name>A0A7R9QA13_9ACAR</name>
<dbReference type="Pfam" id="PF02954">
    <property type="entry name" value="HTH_8"/>
    <property type="match status" value="1"/>
</dbReference>
<protein>
    <recommendedName>
        <fullName evidence="6">Sigma-54 factor interaction domain-containing protein</fullName>
    </recommendedName>
</protein>
<dbReference type="AlphaFoldDB" id="A0A7R9QA13"/>
<dbReference type="SUPFAM" id="SSF52540">
    <property type="entry name" value="P-loop containing nucleoside triphosphate hydrolases"/>
    <property type="match status" value="1"/>
</dbReference>
<keyword evidence="8" id="KW-1185">Reference proteome</keyword>
<evidence type="ECO:0000313" key="8">
    <source>
        <dbReference type="Proteomes" id="UP000728032"/>
    </source>
</evidence>
<dbReference type="Pfam" id="PF00291">
    <property type="entry name" value="PALP"/>
    <property type="match status" value="1"/>
</dbReference>
<dbReference type="SUPFAM" id="SSF53686">
    <property type="entry name" value="Tryptophan synthase beta subunit-like PLP-dependent enzymes"/>
    <property type="match status" value="1"/>
</dbReference>
<keyword evidence="4" id="KW-0805">Transcription regulation</keyword>
<evidence type="ECO:0000256" key="1">
    <source>
        <dbReference type="ARBA" id="ARBA00004123"/>
    </source>
</evidence>
<feature type="domain" description="Sigma-54 factor interaction" evidence="6">
    <location>
        <begin position="206"/>
        <end position="437"/>
    </location>
</feature>
<accession>A0A7R9QA13</accession>
<dbReference type="PANTHER" id="PTHR32071:SF100">
    <property type="entry name" value="RESPONSE REGULATOR PROTEIN PILR"/>
    <property type="match status" value="1"/>
</dbReference>
<dbReference type="OrthoDB" id="10267765at2759"/>